<feature type="compositionally biased region" description="Low complexity" evidence="1">
    <location>
        <begin position="386"/>
        <end position="428"/>
    </location>
</feature>
<dbReference type="RefSeq" id="WP_246425074.1">
    <property type="nucleotide sequence ID" value="NZ_JACCFO010000001.1"/>
</dbReference>
<gene>
    <name evidence="2" type="ORF">HNR12_002753</name>
</gene>
<protein>
    <submittedName>
        <fullName evidence="2">Uncharacterized protein</fullName>
    </submittedName>
</protein>
<sequence>MPDFDDPAFDTAVLEAAECGGPAAACETVLAADDFPGAVRRLRMLPADLRRQMAGACVELYRAAGPSARRDRLRTAHAGLLGRRIDLLDSDGFEAAALASMHLGSSATDDKRAVLETALASGEVPRMADRLRTFDSEYRRRLTEFVLGRMWETAAEPERREGVLWLHTALAPQPLLLGAPASEAALREAAGPGAPAEAAEVVAEDTPLPVKVRRLADLPRDVRHALDRHCAELLAAASTQERRESLLWVRALVSARPLEQLGYDHLEPLLRAAAEHGDAETACEALLADSAFSGTAEKAAQLPAEVLLPLVESCADLYPRVPEARRPDLLRLHAQLSLPLDRPDDRLAAPRQEALARADPADLRDLLIHRNLAWLELASGRTIPRGSAPGSGTSATAPTPSTPTRCAGSRACSPSATRRSTRASRGPTSPSPTSPVCRPPGRSWSGTRPRPPRRGPTAPGRSGRGPCWPRSTNGSSASAPWPGWPWWAAAACPASRTTTTTSRPAAWCGCCRSRPPTPARRAGWARCWSGRCTGCRAWGRACPSSPGPAPTRSARWRARPRSPSWPGSPPG</sequence>
<accession>A0A853BPA2</accession>
<keyword evidence="3" id="KW-1185">Reference proteome</keyword>
<organism evidence="2 3">
    <name type="scientific">Streptomonospora nanhaiensis</name>
    <dbReference type="NCBI Taxonomy" id="1323731"/>
    <lineage>
        <taxon>Bacteria</taxon>
        <taxon>Bacillati</taxon>
        <taxon>Actinomycetota</taxon>
        <taxon>Actinomycetes</taxon>
        <taxon>Streptosporangiales</taxon>
        <taxon>Nocardiopsidaceae</taxon>
        <taxon>Streptomonospora</taxon>
    </lineage>
</organism>
<feature type="compositionally biased region" description="Low complexity" evidence="1">
    <location>
        <begin position="455"/>
        <end position="466"/>
    </location>
</feature>
<evidence type="ECO:0000313" key="2">
    <source>
        <dbReference type="EMBL" id="NYI96476.1"/>
    </source>
</evidence>
<feature type="region of interest" description="Disordered" evidence="1">
    <location>
        <begin position="382"/>
        <end position="482"/>
    </location>
</feature>
<dbReference type="EMBL" id="JACCFO010000001">
    <property type="protein sequence ID" value="NYI96476.1"/>
    <property type="molecule type" value="Genomic_DNA"/>
</dbReference>
<reference evidence="2 3" key="1">
    <citation type="submission" date="2020-07" db="EMBL/GenBank/DDBJ databases">
        <title>Sequencing the genomes of 1000 actinobacteria strains.</title>
        <authorList>
            <person name="Klenk H.-P."/>
        </authorList>
    </citation>
    <scope>NUCLEOTIDE SEQUENCE [LARGE SCALE GENOMIC DNA]</scope>
    <source>
        <strain evidence="2 3">DSM 45927</strain>
    </source>
</reference>
<evidence type="ECO:0000313" key="3">
    <source>
        <dbReference type="Proteomes" id="UP000575985"/>
    </source>
</evidence>
<proteinExistence type="predicted"/>
<feature type="region of interest" description="Disordered" evidence="1">
    <location>
        <begin position="541"/>
        <end position="571"/>
    </location>
</feature>
<dbReference type="AlphaFoldDB" id="A0A853BPA2"/>
<comment type="caution">
    <text evidence="2">The sequence shown here is derived from an EMBL/GenBank/DDBJ whole genome shotgun (WGS) entry which is preliminary data.</text>
</comment>
<feature type="compositionally biased region" description="Low complexity" evidence="1">
    <location>
        <begin position="434"/>
        <end position="448"/>
    </location>
</feature>
<dbReference type="Proteomes" id="UP000575985">
    <property type="component" value="Unassembled WGS sequence"/>
</dbReference>
<name>A0A853BPA2_9ACTN</name>
<evidence type="ECO:0000256" key="1">
    <source>
        <dbReference type="SAM" id="MobiDB-lite"/>
    </source>
</evidence>